<comment type="similarity">
    <text evidence="3">In the N-terminal section; belongs to the phytochrome family.</text>
</comment>
<dbReference type="PROSITE" id="PS50885">
    <property type="entry name" value="HAMP"/>
    <property type="match status" value="1"/>
</dbReference>
<dbReference type="Pfam" id="PF00072">
    <property type="entry name" value="Response_reg"/>
    <property type="match status" value="2"/>
</dbReference>
<dbReference type="InterPro" id="IPR011006">
    <property type="entry name" value="CheY-like_superfamily"/>
</dbReference>
<dbReference type="Proteomes" id="UP000271031">
    <property type="component" value="Unassembled WGS sequence"/>
</dbReference>
<dbReference type="InterPro" id="IPR003660">
    <property type="entry name" value="HAMP_dom"/>
</dbReference>
<feature type="domain" description="HPt" evidence="22">
    <location>
        <begin position="909"/>
        <end position="1000"/>
    </location>
</feature>
<dbReference type="Pfam" id="PF01627">
    <property type="entry name" value="Hpt"/>
    <property type="match status" value="1"/>
</dbReference>
<evidence type="ECO:0000256" key="16">
    <source>
        <dbReference type="PROSITE-ProRule" id="PRU00110"/>
    </source>
</evidence>
<evidence type="ECO:0000259" key="20">
    <source>
        <dbReference type="PROSITE" id="PS50110"/>
    </source>
</evidence>
<feature type="modified residue" description="Phosphohistidine" evidence="16">
    <location>
        <position position="948"/>
    </location>
</feature>
<dbReference type="EC" id="2.7.13.3" evidence="4"/>
<dbReference type="SMART" id="SM00448">
    <property type="entry name" value="REC"/>
    <property type="match status" value="2"/>
</dbReference>
<evidence type="ECO:0000256" key="13">
    <source>
        <dbReference type="ARBA" id="ARBA00023012"/>
    </source>
</evidence>
<dbReference type="GO" id="GO:0005886">
    <property type="term" value="C:plasma membrane"/>
    <property type="evidence" value="ECO:0007669"/>
    <property type="project" value="UniProtKB-SubCell"/>
</dbReference>
<feature type="domain" description="HAMP" evidence="21">
    <location>
        <begin position="303"/>
        <end position="356"/>
    </location>
</feature>
<dbReference type="Gene3D" id="3.30.565.10">
    <property type="entry name" value="Histidine kinase-like ATPase, C-terminal domain"/>
    <property type="match status" value="1"/>
</dbReference>
<evidence type="ECO:0000256" key="4">
    <source>
        <dbReference type="ARBA" id="ARBA00012438"/>
    </source>
</evidence>
<comment type="caution">
    <text evidence="23">The sequence shown here is derived from an EMBL/GenBank/DDBJ whole genome shotgun (WGS) entry which is preliminary data.</text>
</comment>
<name>A0A3M8DU12_9BACL</name>
<comment type="subcellular location">
    <subcellularLocation>
        <location evidence="2">Cell membrane</location>
        <topology evidence="2">Multi-pass membrane protein</topology>
    </subcellularLocation>
</comment>
<evidence type="ECO:0000259" key="22">
    <source>
        <dbReference type="PROSITE" id="PS50894"/>
    </source>
</evidence>
<keyword evidence="5" id="KW-1003">Cell membrane</keyword>
<dbReference type="CDD" id="cd00082">
    <property type="entry name" value="HisKA"/>
    <property type="match status" value="1"/>
</dbReference>
<dbReference type="GO" id="GO:0000155">
    <property type="term" value="F:phosphorelay sensor kinase activity"/>
    <property type="evidence" value="ECO:0007669"/>
    <property type="project" value="InterPro"/>
</dbReference>
<keyword evidence="7" id="KW-0808">Transferase</keyword>
<evidence type="ECO:0000256" key="5">
    <source>
        <dbReference type="ARBA" id="ARBA00022475"/>
    </source>
</evidence>
<dbReference type="InterPro" id="IPR001789">
    <property type="entry name" value="Sig_transdc_resp-reg_receiver"/>
</dbReference>
<keyword evidence="10" id="KW-0418">Kinase</keyword>
<evidence type="ECO:0000256" key="7">
    <source>
        <dbReference type="ARBA" id="ARBA00022679"/>
    </source>
</evidence>
<dbReference type="CDD" id="cd06225">
    <property type="entry name" value="HAMP"/>
    <property type="match status" value="1"/>
</dbReference>
<dbReference type="InterPro" id="IPR005467">
    <property type="entry name" value="His_kinase_dom"/>
</dbReference>
<dbReference type="FunFam" id="3.30.565.10:FF:000010">
    <property type="entry name" value="Sensor histidine kinase RcsC"/>
    <property type="match status" value="1"/>
</dbReference>
<keyword evidence="12 18" id="KW-1133">Transmembrane helix</keyword>
<evidence type="ECO:0000256" key="9">
    <source>
        <dbReference type="ARBA" id="ARBA00022741"/>
    </source>
</evidence>
<dbReference type="Gene3D" id="6.10.340.10">
    <property type="match status" value="1"/>
</dbReference>
<protein>
    <recommendedName>
        <fullName evidence="15">Circadian input-output histidine kinase CikA</fullName>
        <ecNumber evidence="4">2.7.13.3</ecNumber>
    </recommendedName>
</protein>
<dbReference type="SMART" id="SM00387">
    <property type="entry name" value="HATPase_c"/>
    <property type="match status" value="1"/>
</dbReference>
<keyword evidence="14 18" id="KW-0472">Membrane</keyword>
<keyword evidence="9" id="KW-0547">Nucleotide-binding</keyword>
<evidence type="ECO:0000256" key="1">
    <source>
        <dbReference type="ARBA" id="ARBA00000085"/>
    </source>
</evidence>
<dbReference type="SMART" id="SM00388">
    <property type="entry name" value="HisKA"/>
    <property type="match status" value="1"/>
</dbReference>
<dbReference type="Gene3D" id="3.40.50.2300">
    <property type="match status" value="2"/>
</dbReference>
<evidence type="ECO:0000313" key="23">
    <source>
        <dbReference type="EMBL" id="RNB91404.1"/>
    </source>
</evidence>
<comment type="catalytic activity">
    <reaction evidence="1">
        <text>ATP + protein L-histidine = ADP + protein N-phospho-L-histidine.</text>
        <dbReference type="EC" id="2.7.13.3"/>
    </reaction>
</comment>
<dbReference type="InterPro" id="IPR036641">
    <property type="entry name" value="HPT_dom_sf"/>
</dbReference>
<keyword evidence="6 17" id="KW-0597">Phosphoprotein</keyword>
<dbReference type="CDD" id="cd00156">
    <property type="entry name" value="REC"/>
    <property type="match status" value="1"/>
</dbReference>
<dbReference type="Pfam" id="PF02743">
    <property type="entry name" value="dCache_1"/>
    <property type="match status" value="1"/>
</dbReference>
<evidence type="ECO:0000256" key="8">
    <source>
        <dbReference type="ARBA" id="ARBA00022692"/>
    </source>
</evidence>
<feature type="transmembrane region" description="Helical" evidence="18">
    <location>
        <begin position="9"/>
        <end position="29"/>
    </location>
</feature>
<dbReference type="CDD" id="cd16922">
    <property type="entry name" value="HATPase_EvgS-ArcB-TorS-like"/>
    <property type="match status" value="1"/>
</dbReference>
<dbReference type="SUPFAM" id="SSF47226">
    <property type="entry name" value="Histidine-containing phosphotransfer domain, HPT domain"/>
    <property type="match status" value="1"/>
</dbReference>
<feature type="domain" description="Response regulatory" evidence="20">
    <location>
        <begin position="772"/>
        <end position="888"/>
    </location>
</feature>
<dbReference type="SUPFAM" id="SSF158472">
    <property type="entry name" value="HAMP domain-like"/>
    <property type="match status" value="1"/>
</dbReference>
<evidence type="ECO:0000259" key="21">
    <source>
        <dbReference type="PROSITE" id="PS50885"/>
    </source>
</evidence>
<dbReference type="PROSITE" id="PS50109">
    <property type="entry name" value="HIS_KIN"/>
    <property type="match status" value="1"/>
</dbReference>
<evidence type="ECO:0000256" key="11">
    <source>
        <dbReference type="ARBA" id="ARBA00022840"/>
    </source>
</evidence>
<evidence type="ECO:0000313" key="24">
    <source>
        <dbReference type="Proteomes" id="UP000271031"/>
    </source>
</evidence>
<evidence type="ECO:0000256" key="6">
    <source>
        <dbReference type="ARBA" id="ARBA00022553"/>
    </source>
</evidence>
<keyword evidence="24" id="KW-1185">Reference proteome</keyword>
<evidence type="ECO:0000256" key="17">
    <source>
        <dbReference type="PROSITE-ProRule" id="PRU00169"/>
    </source>
</evidence>
<dbReference type="CDD" id="cd12912">
    <property type="entry name" value="PDC2_MCP_like"/>
    <property type="match status" value="1"/>
</dbReference>
<feature type="domain" description="Histidine kinase" evidence="19">
    <location>
        <begin position="385"/>
        <end position="606"/>
    </location>
</feature>
<evidence type="ECO:0000256" key="18">
    <source>
        <dbReference type="SAM" id="Phobius"/>
    </source>
</evidence>
<dbReference type="InterPro" id="IPR003594">
    <property type="entry name" value="HATPase_dom"/>
</dbReference>
<dbReference type="InterPro" id="IPR004358">
    <property type="entry name" value="Sig_transdc_His_kin-like_C"/>
</dbReference>
<evidence type="ECO:0000256" key="3">
    <source>
        <dbReference type="ARBA" id="ARBA00006402"/>
    </source>
</evidence>
<dbReference type="InterPro" id="IPR036890">
    <property type="entry name" value="HATPase_C_sf"/>
</dbReference>
<dbReference type="EMBL" id="RHHQ01000005">
    <property type="protein sequence ID" value="RNB91404.1"/>
    <property type="molecule type" value="Genomic_DNA"/>
</dbReference>
<dbReference type="Gene3D" id="1.10.287.130">
    <property type="match status" value="1"/>
</dbReference>
<dbReference type="AlphaFoldDB" id="A0A3M8DU12"/>
<keyword evidence="8 18" id="KW-0812">Transmembrane</keyword>
<dbReference type="Pfam" id="PF00672">
    <property type="entry name" value="HAMP"/>
    <property type="match status" value="1"/>
</dbReference>
<dbReference type="SUPFAM" id="SSF52172">
    <property type="entry name" value="CheY-like"/>
    <property type="match status" value="2"/>
</dbReference>
<reference evidence="23 24" key="1">
    <citation type="submission" date="2018-10" db="EMBL/GenBank/DDBJ databases">
        <title>Phylogenomics of Brevibacillus.</title>
        <authorList>
            <person name="Dunlap C."/>
        </authorList>
    </citation>
    <scope>NUCLEOTIDE SEQUENCE [LARGE SCALE GENOMIC DNA]</scope>
    <source>
        <strain evidence="23 24">JCM 15716</strain>
    </source>
</reference>
<proteinExistence type="inferred from homology"/>
<feature type="modified residue" description="4-aspartylphosphate" evidence="17">
    <location>
        <position position="821"/>
    </location>
</feature>
<evidence type="ECO:0000256" key="14">
    <source>
        <dbReference type="ARBA" id="ARBA00023136"/>
    </source>
</evidence>
<dbReference type="PROSITE" id="PS50110">
    <property type="entry name" value="RESPONSE_REGULATORY"/>
    <property type="match status" value="2"/>
</dbReference>
<dbReference type="SMART" id="SM00304">
    <property type="entry name" value="HAMP"/>
    <property type="match status" value="1"/>
</dbReference>
<organism evidence="23 24">
    <name type="scientific">Brevibacillus fluminis</name>
    <dbReference type="NCBI Taxonomy" id="511487"/>
    <lineage>
        <taxon>Bacteria</taxon>
        <taxon>Bacillati</taxon>
        <taxon>Bacillota</taxon>
        <taxon>Bacilli</taxon>
        <taxon>Bacillales</taxon>
        <taxon>Paenibacillaceae</taxon>
        <taxon>Brevibacillus</taxon>
    </lineage>
</organism>
<dbReference type="Gene3D" id="1.20.120.160">
    <property type="entry name" value="HPT domain"/>
    <property type="match status" value="1"/>
</dbReference>
<feature type="domain" description="Response regulatory" evidence="20">
    <location>
        <begin position="625"/>
        <end position="745"/>
    </location>
</feature>
<dbReference type="CDD" id="cd18773">
    <property type="entry name" value="PDC1_HK_sensor"/>
    <property type="match status" value="1"/>
</dbReference>
<evidence type="ECO:0000259" key="19">
    <source>
        <dbReference type="PROSITE" id="PS50109"/>
    </source>
</evidence>
<dbReference type="OrthoDB" id="9790669at2"/>
<evidence type="ECO:0000256" key="10">
    <source>
        <dbReference type="ARBA" id="ARBA00022777"/>
    </source>
</evidence>
<gene>
    <name evidence="23" type="ORF">EDM56_05010</name>
</gene>
<dbReference type="InterPro" id="IPR003661">
    <property type="entry name" value="HisK_dim/P_dom"/>
</dbReference>
<dbReference type="RefSeq" id="WP_122916796.1">
    <property type="nucleotide sequence ID" value="NZ_RHHQ01000005.1"/>
</dbReference>
<keyword evidence="13" id="KW-0902">Two-component regulatory system</keyword>
<dbReference type="InterPro" id="IPR008207">
    <property type="entry name" value="Sig_transdc_His_kin_Hpt_dom"/>
</dbReference>
<evidence type="ECO:0000256" key="15">
    <source>
        <dbReference type="ARBA" id="ARBA00074306"/>
    </source>
</evidence>
<evidence type="ECO:0000256" key="2">
    <source>
        <dbReference type="ARBA" id="ARBA00004651"/>
    </source>
</evidence>
<dbReference type="SUPFAM" id="SSF55874">
    <property type="entry name" value="ATPase domain of HSP90 chaperone/DNA topoisomerase II/histidine kinase"/>
    <property type="match status" value="1"/>
</dbReference>
<sequence>MKKSLRLRTIINLLVITSITLSFVGWYNYREAKKGIVESLEYNATTKIASRAYDLSSMLKTRLAELTVMSHTNVIRLGADQEKLAYLSREKKRPGNSLIRSFGFADMNGSVKLTTGDTIPFESRQNPYLRLAQSGKSVVMDPMRSQIQPYGLIIPLIAPVYDDQNRMIGFLSETLYGRSVLKEYTDFKIGSSDQVMLVQRDGRILHHADSSRSLTYFSPEEETQLQTVLTDMTDKSNGFHEVTLHGTQQIAVYAQVPGTDWFMMLLVPLADFEEPLKHVLLTTLLSILVSDIFLATMIYLLFESVLKRIQQILKVTERVANGDLNVKPIPIADEDEISALAVSVNGMADNLRHLFEEQNRVQGEMIMARQEAEEANSAKTHFLARMSHEIRTPLNGIIGLTQLMQKTKLTDIQMDYHGKIMASSRALLSTINEILDFSKIEAGKLDLEQSPFRPQDVIRRLADTLSVFLGKKQIEFIIDMEEDIPDRLIGDQLRLEQVLMNLCSNAIKFTEDGCIDAKIERVASTEETVTIRFSVEDTGIGISQEQLDKLFEPFTQADGSTSRKYGGTGLGLVISRNLIEMMGGQLEVMSERGKGSKFQFTLTFPIAAQVAGKSAAAIAAYQDVRVMVVEDNRRVRVALHEMLQAYSFKKVTCVNSWQAAFQLLELEPAGYDLLLLDMEAPDMYGPDTLARLREMIQGTCCAAIAMTTAYGRDELLRMDAAARPDAVIVKPICRYGVTQTITAVLDRRSSEMEVAAAVVEHPLHAAKGTRGHILLAEDNIVNQQVAEELLRYLGYTVTLAASGKEALDQLELMDFDLILMDIHMPEMDGYEATTRIRKDPRYADLPIVAMTASVIKKEHDNCYLVGMNDIITKPIDVNEMFETIGKWIKNKKKEPAINVEQALQRLDGKVQILTHTLQTFQREYRGFAEEFRQRMDERDWKTARRMAHTLKGVSGNISADGVFTAVNELELAVLPDQPDPTWPDKLEQVEQQLQKAFESIKMLGNV</sequence>
<feature type="modified residue" description="4-aspartylphosphate" evidence="17">
    <location>
        <position position="677"/>
    </location>
</feature>
<accession>A0A3M8DU12</accession>
<dbReference type="Pfam" id="PF02518">
    <property type="entry name" value="HATPase_c"/>
    <property type="match status" value="1"/>
</dbReference>
<dbReference type="InterPro" id="IPR033479">
    <property type="entry name" value="dCache_1"/>
</dbReference>
<evidence type="ECO:0000256" key="12">
    <source>
        <dbReference type="ARBA" id="ARBA00022989"/>
    </source>
</evidence>
<dbReference type="PRINTS" id="PR00344">
    <property type="entry name" value="BCTRLSENSOR"/>
</dbReference>
<dbReference type="PROSITE" id="PS50894">
    <property type="entry name" value="HPT"/>
    <property type="match status" value="1"/>
</dbReference>
<dbReference type="Gene3D" id="3.30.450.20">
    <property type="entry name" value="PAS domain"/>
    <property type="match status" value="1"/>
</dbReference>
<dbReference type="PANTHER" id="PTHR45339">
    <property type="entry name" value="HYBRID SIGNAL TRANSDUCTION HISTIDINE KINASE J"/>
    <property type="match status" value="1"/>
</dbReference>
<dbReference type="CDD" id="cd17546">
    <property type="entry name" value="REC_hyHK_CKI1_RcsC-like"/>
    <property type="match status" value="1"/>
</dbReference>
<dbReference type="InterPro" id="IPR036097">
    <property type="entry name" value="HisK_dim/P_sf"/>
</dbReference>
<dbReference type="SUPFAM" id="SSF47384">
    <property type="entry name" value="Homodimeric domain of signal transducing histidine kinase"/>
    <property type="match status" value="1"/>
</dbReference>
<keyword evidence="11" id="KW-0067">ATP-binding</keyword>
<dbReference type="GO" id="GO:0005524">
    <property type="term" value="F:ATP binding"/>
    <property type="evidence" value="ECO:0007669"/>
    <property type="project" value="UniProtKB-KW"/>
</dbReference>
<dbReference type="Pfam" id="PF00512">
    <property type="entry name" value="HisKA"/>
    <property type="match status" value="1"/>
</dbReference>
<dbReference type="PANTHER" id="PTHR45339:SF3">
    <property type="entry name" value="HISTIDINE KINASE"/>
    <property type="match status" value="1"/>
</dbReference>